<reference evidence="3 5" key="1">
    <citation type="journal article" date="2020" name="Stud. Mycol.">
        <title>101 Dothideomycetes genomes: a test case for predicting lifestyles and emergence of pathogens.</title>
        <authorList>
            <person name="Haridas S."/>
            <person name="Albert R."/>
            <person name="Binder M."/>
            <person name="Bloem J."/>
            <person name="Labutti K."/>
            <person name="Salamov A."/>
            <person name="Andreopoulos B."/>
            <person name="Baker S."/>
            <person name="Barry K."/>
            <person name="Bills G."/>
            <person name="Bluhm B."/>
            <person name="Cannon C."/>
            <person name="Castanera R."/>
            <person name="Culley D."/>
            <person name="Daum C."/>
            <person name="Ezra D."/>
            <person name="Gonzalez J."/>
            <person name="Henrissat B."/>
            <person name="Kuo A."/>
            <person name="Liang C."/>
            <person name="Lipzen A."/>
            <person name="Lutzoni F."/>
            <person name="Magnuson J."/>
            <person name="Mondo S."/>
            <person name="Nolan M."/>
            <person name="Ohm R."/>
            <person name="Pangilinan J."/>
            <person name="Park H.-J."/>
            <person name="Ramirez L."/>
            <person name="Alfaro M."/>
            <person name="Sun H."/>
            <person name="Tritt A."/>
            <person name="Yoshinaga Y."/>
            <person name="Zwiers L.-H."/>
            <person name="Turgeon B."/>
            <person name="Goodwin S."/>
            <person name="Spatafora J."/>
            <person name="Crous P."/>
            <person name="Grigoriev I."/>
        </authorList>
    </citation>
    <scope>NUCLEOTIDE SEQUENCE</scope>
    <source>
        <strain evidence="3 5">CBS 304.34</strain>
    </source>
</reference>
<dbReference type="CDD" id="cd16982">
    <property type="entry name" value="CID_Pcf11"/>
    <property type="match status" value="1"/>
</dbReference>
<dbReference type="GO" id="GO:0000993">
    <property type="term" value="F:RNA polymerase II complex binding"/>
    <property type="evidence" value="ECO:0007669"/>
    <property type="project" value="InterPro"/>
</dbReference>
<dbReference type="OrthoDB" id="343582at2759"/>
<dbReference type="GO" id="GO:0003729">
    <property type="term" value="F:mRNA binding"/>
    <property type="evidence" value="ECO:0007669"/>
    <property type="project" value="InterPro"/>
</dbReference>
<gene>
    <name evidence="3 5" type="ORF">BDZ99DRAFT_384422</name>
</gene>
<evidence type="ECO:0000313" key="3">
    <source>
        <dbReference type="EMBL" id="KAF2811666.1"/>
    </source>
</evidence>
<sequence>MSLPSAEVAADFKDALQDLKINSRPEISNLTIIAKENTEHAQAISRELENHIQTTRPEWKLPALYVLDSIVKNVGTPYTLFLGRNLYRTFMNAYALVEGSTRKAMEGLLKTWKQPVPESVDPRPVFSAEVTRDIESALIKYRTVAIQQQAISQKQYLQHAIPPRPPLPAVPWRNTPSPSQTAARYTPTNDPRRQQLPLRDQFPPAPTPPPNNFPPPQQQRPFIPDREPSIDLNKLNIDLGVLINSTQMEWASNLSDSHVQQKLKALLDLQTILKSQKLPPDQIRMIQQQIIQLSPAPAPTPPVSIAPPSFLPSIPPHIPGGGSWETGGPVMGYHPPPPVRTPQPAIPPSGFDPAWLSSLLSSNTPTSFVSAPPSFPPPAPPPQATPSLAQLLQQYAPPPAPAAPPQPTPVGSADWLLQALNTHNLLPGTPLGNGNDVELTTASIAKKSRPNLISKLYEALPNQCVTCGRRFESSPKGKEMKARHMDWHFKVKDPDVAKRGVHRDWYIGEREWIEFREEDEAAPAPASNGTSGGGPAAAKKEAKDQYIHVPTDAALVAAPCPICQEKFEPQWLVEANDFVWMDAVKVNEKIYHATCWEEYSRGSGLGGGRGTPDSILGKRKAEVSSNGLYKKARTDL</sequence>
<dbReference type="SMART" id="SM00582">
    <property type="entry name" value="RPR"/>
    <property type="match status" value="1"/>
</dbReference>
<dbReference type="InterPro" id="IPR021605">
    <property type="entry name" value="Pcf11_Clp1-ID"/>
</dbReference>
<accession>A0A6A6YRV0</accession>
<dbReference type="InterPro" id="IPR054127">
    <property type="entry name" value="Pcf11_C"/>
</dbReference>
<dbReference type="GeneID" id="54456270"/>
<dbReference type="GO" id="GO:0005737">
    <property type="term" value="C:cytoplasm"/>
    <property type="evidence" value="ECO:0007669"/>
    <property type="project" value="TreeGrafter"/>
</dbReference>
<dbReference type="GO" id="GO:0005849">
    <property type="term" value="C:mRNA cleavage factor complex"/>
    <property type="evidence" value="ECO:0007669"/>
    <property type="project" value="InterPro"/>
</dbReference>
<dbReference type="Pfam" id="PF21936">
    <property type="entry name" value="Pcf11_C"/>
    <property type="match status" value="1"/>
</dbReference>
<evidence type="ECO:0000313" key="4">
    <source>
        <dbReference type="Proteomes" id="UP000504636"/>
    </source>
</evidence>
<dbReference type="FunFam" id="1.25.40.90:FF:000016">
    <property type="entry name" value="mRNA cleavage factor complex component Pcf11"/>
    <property type="match status" value="1"/>
</dbReference>
<dbReference type="InterPro" id="IPR008942">
    <property type="entry name" value="ENTH_VHS"/>
</dbReference>
<evidence type="ECO:0000256" key="1">
    <source>
        <dbReference type="SAM" id="MobiDB-lite"/>
    </source>
</evidence>
<dbReference type="EMBL" id="MU003698">
    <property type="protein sequence ID" value="KAF2811666.1"/>
    <property type="molecule type" value="Genomic_DNA"/>
</dbReference>
<feature type="region of interest" description="Disordered" evidence="1">
    <location>
        <begin position="160"/>
        <end position="228"/>
    </location>
</feature>
<dbReference type="InterPro" id="IPR047415">
    <property type="entry name" value="Pcf11_CID"/>
</dbReference>
<dbReference type="RefSeq" id="XP_033578630.1">
    <property type="nucleotide sequence ID" value="XM_033715377.1"/>
</dbReference>
<dbReference type="GO" id="GO:0006369">
    <property type="term" value="P:termination of RNA polymerase II transcription"/>
    <property type="evidence" value="ECO:0007669"/>
    <property type="project" value="InterPro"/>
</dbReference>
<reference evidence="5" key="2">
    <citation type="submission" date="2020-04" db="EMBL/GenBank/DDBJ databases">
        <authorList>
            <consortium name="NCBI Genome Project"/>
        </authorList>
    </citation>
    <scope>NUCLEOTIDE SEQUENCE</scope>
    <source>
        <strain evidence="5">CBS 304.34</strain>
    </source>
</reference>
<dbReference type="Gene3D" id="1.25.40.90">
    <property type="match status" value="1"/>
</dbReference>
<proteinExistence type="predicted"/>
<feature type="region of interest" description="Disordered" evidence="1">
    <location>
        <begin position="319"/>
        <end position="350"/>
    </location>
</feature>
<evidence type="ECO:0000313" key="5">
    <source>
        <dbReference type="RefSeq" id="XP_033578630.1"/>
    </source>
</evidence>
<organism evidence="3">
    <name type="scientific">Mytilinidion resinicola</name>
    <dbReference type="NCBI Taxonomy" id="574789"/>
    <lineage>
        <taxon>Eukaryota</taxon>
        <taxon>Fungi</taxon>
        <taxon>Dikarya</taxon>
        <taxon>Ascomycota</taxon>
        <taxon>Pezizomycotina</taxon>
        <taxon>Dothideomycetes</taxon>
        <taxon>Pleosporomycetidae</taxon>
        <taxon>Mytilinidiales</taxon>
        <taxon>Mytilinidiaceae</taxon>
        <taxon>Mytilinidion</taxon>
    </lineage>
</organism>
<keyword evidence="4" id="KW-1185">Reference proteome</keyword>
<feature type="compositionally biased region" description="Pro residues" evidence="1">
    <location>
        <begin position="203"/>
        <end position="218"/>
    </location>
</feature>
<dbReference type="PROSITE" id="PS51391">
    <property type="entry name" value="CID"/>
    <property type="match status" value="1"/>
</dbReference>
<name>A0A6A6YRV0_9PEZI</name>
<dbReference type="PANTHER" id="PTHR15921">
    <property type="entry name" value="PRE-MRNA CLEAVAGE COMPLEX II"/>
    <property type="match status" value="1"/>
</dbReference>
<feature type="compositionally biased region" description="Pro residues" evidence="1">
    <location>
        <begin position="373"/>
        <end position="384"/>
    </location>
</feature>
<feature type="compositionally biased region" description="Polar residues" evidence="1">
    <location>
        <begin position="174"/>
        <end position="189"/>
    </location>
</feature>
<feature type="domain" description="CID" evidence="2">
    <location>
        <begin position="4"/>
        <end position="142"/>
    </location>
</feature>
<feature type="region of interest" description="Disordered" evidence="1">
    <location>
        <begin position="366"/>
        <end position="386"/>
    </location>
</feature>
<dbReference type="Pfam" id="PF11526">
    <property type="entry name" value="Pfc11_Clp1_ID"/>
    <property type="match status" value="1"/>
</dbReference>
<reference evidence="5" key="3">
    <citation type="submission" date="2025-04" db="UniProtKB">
        <authorList>
            <consortium name="RefSeq"/>
        </authorList>
    </citation>
    <scope>IDENTIFICATION</scope>
    <source>
        <strain evidence="5">CBS 304.34</strain>
    </source>
</reference>
<dbReference type="PANTHER" id="PTHR15921:SF3">
    <property type="entry name" value="PRE-MRNA CLEAVAGE COMPLEX 2 PROTEIN PCF11"/>
    <property type="match status" value="1"/>
</dbReference>
<dbReference type="InterPro" id="IPR006569">
    <property type="entry name" value="CID_dom"/>
</dbReference>
<dbReference type="Proteomes" id="UP000504636">
    <property type="component" value="Unplaced"/>
</dbReference>
<dbReference type="SUPFAM" id="SSF48464">
    <property type="entry name" value="ENTH/VHS domain"/>
    <property type="match status" value="1"/>
</dbReference>
<dbReference type="GO" id="GO:0031124">
    <property type="term" value="P:mRNA 3'-end processing"/>
    <property type="evidence" value="ECO:0007669"/>
    <property type="project" value="InterPro"/>
</dbReference>
<protein>
    <recommendedName>
        <fullName evidence="2">CID domain-containing protein</fullName>
    </recommendedName>
</protein>
<dbReference type="InterPro" id="IPR045154">
    <property type="entry name" value="PCF11-like"/>
</dbReference>
<dbReference type="AlphaFoldDB" id="A0A6A6YRV0"/>
<feature type="region of interest" description="Disordered" evidence="1">
    <location>
        <begin position="519"/>
        <end position="543"/>
    </location>
</feature>
<dbReference type="Pfam" id="PF04818">
    <property type="entry name" value="CID"/>
    <property type="match status" value="1"/>
</dbReference>
<evidence type="ECO:0000259" key="2">
    <source>
        <dbReference type="PROSITE" id="PS51391"/>
    </source>
</evidence>
<feature type="compositionally biased region" description="Pro residues" evidence="1">
    <location>
        <begin position="334"/>
        <end position="347"/>
    </location>
</feature>